<dbReference type="Proteomes" id="UP000013085">
    <property type="component" value="Unassembled WGS sequence"/>
</dbReference>
<evidence type="ECO:0000313" key="2">
    <source>
        <dbReference type="EMBL" id="ENZ19582.1"/>
    </source>
</evidence>
<comment type="caution">
    <text evidence="2">The sequence shown here is derived from an EMBL/GenBank/DDBJ whole genome shotgun (WGS) entry which is preliminary data.</text>
</comment>
<gene>
    <name evidence="2" type="ORF">HMPREF1090_00490</name>
</gene>
<dbReference type="InterPro" id="IPR041657">
    <property type="entry name" value="HTH_17"/>
</dbReference>
<dbReference type="GO" id="GO:0003677">
    <property type="term" value="F:DNA binding"/>
    <property type="evidence" value="ECO:0007669"/>
    <property type="project" value="InterPro"/>
</dbReference>
<reference evidence="2 3" key="1">
    <citation type="submission" date="2013-01" db="EMBL/GenBank/DDBJ databases">
        <title>The Genome Sequence of Clostridium clostridioforme 90A8.</title>
        <authorList>
            <consortium name="The Broad Institute Genome Sequencing Platform"/>
            <person name="Earl A."/>
            <person name="Ward D."/>
            <person name="Feldgarden M."/>
            <person name="Gevers D."/>
            <person name="Courvalin P."/>
            <person name="Lambert T."/>
            <person name="Walker B."/>
            <person name="Young S.K."/>
            <person name="Zeng Q."/>
            <person name="Gargeya S."/>
            <person name="Fitzgerald M."/>
            <person name="Haas B."/>
            <person name="Abouelleil A."/>
            <person name="Alvarado L."/>
            <person name="Arachchi H.M."/>
            <person name="Berlin A.M."/>
            <person name="Chapman S.B."/>
            <person name="Dewar J."/>
            <person name="Goldberg J."/>
            <person name="Griggs A."/>
            <person name="Gujja S."/>
            <person name="Hansen M."/>
            <person name="Howarth C."/>
            <person name="Imamovic A."/>
            <person name="Larimer J."/>
            <person name="McCowan C."/>
            <person name="Murphy C."/>
            <person name="Neiman D."/>
            <person name="Pearson M."/>
            <person name="Priest M."/>
            <person name="Roberts A."/>
            <person name="Saif S."/>
            <person name="Shea T."/>
            <person name="Sisk P."/>
            <person name="Sykes S."/>
            <person name="Wortman J."/>
            <person name="Nusbaum C."/>
            <person name="Birren B."/>
        </authorList>
    </citation>
    <scope>NUCLEOTIDE SEQUENCE [LARGE SCALE GENOMIC DNA]</scope>
    <source>
        <strain evidence="2 3">90A8</strain>
    </source>
</reference>
<feature type="domain" description="Helix-turn-helix" evidence="1">
    <location>
        <begin position="29"/>
        <end position="77"/>
    </location>
</feature>
<dbReference type="EMBL" id="AGYR01000004">
    <property type="protein sequence ID" value="ENZ19582.1"/>
    <property type="molecule type" value="Genomic_DNA"/>
</dbReference>
<organism evidence="2 3">
    <name type="scientific">[Clostridium] clostridioforme 90A8</name>
    <dbReference type="NCBI Taxonomy" id="999408"/>
    <lineage>
        <taxon>Bacteria</taxon>
        <taxon>Bacillati</taxon>
        <taxon>Bacillota</taxon>
        <taxon>Clostridia</taxon>
        <taxon>Lachnospirales</taxon>
        <taxon>Lachnospiraceae</taxon>
        <taxon>Enterocloster</taxon>
    </lineage>
</organism>
<dbReference type="NCBIfam" id="TIGR01764">
    <property type="entry name" value="excise"/>
    <property type="match status" value="1"/>
</dbReference>
<accession>A0A0E2HGE7</accession>
<evidence type="ECO:0000313" key="3">
    <source>
        <dbReference type="Proteomes" id="UP000013085"/>
    </source>
</evidence>
<dbReference type="PATRIC" id="fig|999408.3.peg.528"/>
<dbReference type="Pfam" id="PF12728">
    <property type="entry name" value="HTH_17"/>
    <property type="match status" value="1"/>
</dbReference>
<name>A0A0E2HGE7_9FIRM</name>
<dbReference type="GeneID" id="86056813"/>
<proteinExistence type="predicted"/>
<sequence>MFEERIAAMNQRTEEAMAANAVQFDKRTYTVDEIQDILGISRTSAYNLVKKKVFHSVRIGGSIRISKKSFDEWLDHQM</sequence>
<dbReference type="AlphaFoldDB" id="A0A0E2HGE7"/>
<protein>
    <submittedName>
        <fullName evidence="2">Excisionase family DNA binding domain-containing protein</fullName>
    </submittedName>
</protein>
<dbReference type="HOGENOM" id="CLU_140176_12_1_9"/>
<evidence type="ECO:0000259" key="1">
    <source>
        <dbReference type="Pfam" id="PF12728"/>
    </source>
</evidence>
<dbReference type="InterPro" id="IPR010093">
    <property type="entry name" value="SinI_DNA-bd"/>
</dbReference>
<dbReference type="RefSeq" id="WP_002304418.1">
    <property type="nucleotide sequence ID" value="NZ_KB850987.1"/>
</dbReference>